<feature type="compositionally biased region" description="Low complexity" evidence="1">
    <location>
        <begin position="14"/>
        <end position="26"/>
    </location>
</feature>
<feature type="region of interest" description="Disordered" evidence="1">
    <location>
        <begin position="1"/>
        <end position="62"/>
    </location>
</feature>
<name>A0A9P4Q498_9PEZI</name>
<protein>
    <submittedName>
        <fullName evidence="2">Uncharacterized protein</fullName>
    </submittedName>
</protein>
<comment type="caution">
    <text evidence="2">The sequence shown here is derived from an EMBL/GenBank/DDBJ whole genome shotgun (WGS) entry which is preliminary data.</text>
</comment>
<feature type="compositionally biased region" description="Polar residues" evidence="1">
    <location>
        <begin position="52"/>
        <end position="62"/>
    </location>
</feature>
<dbReference type="EMBL" id="MU003829">
    <property type="protein sequence ID" value="KAF2718161.1"/>
    <property type="molecule type" value="Genomic_DNA"/>
</dbReference>
<evidence type="ECO:0000256" key="1">
    <source>
        <dbReference type="SAM" id="MobiDB-lite"/>
    </source>
</evidence>
<accession>A0A9P4Q498</accession>
<organism evidence="2 3">
    <name type="scientific">Polychaeton citri CBS 116435</name>
    <dbReference type="NCBI Taxonomy" id="1314669"/>
    <lineage>
        <taxon>Eukaryota</taxon>
        <taxon>Fungi</taxon>
        <taxon>Dikarya</taxon>
        <taxon>Ascomycota</taxon>
        <taxon>Pezizomycotina</taxon>
        <taxon>Dothideomycetes</taxon>
        <taxon>Dothideomycetidae</taxon>
        <taxon>Capnodiales</taxon>
        <taxon>Capnodiaceae</taxon>
        <taxon>Polychaeton</taxon>
    </lineage>
</organism>
<gene>
    <name evidence="2" type="ORF">K431DRAFT_287898</name>
</gene>
<proteinExistence type="predicted"/>
<sequence length="62" mass="6769">MAAARFTWHSQAHTPQTQMQTPTSSSARLSGFSCASNPTLHGGWGHPYHTAARQQPRSHQSP</sequence>
<dbReference type="AlphaFoldDB" id="A0A9P4Q498"/>
<dbReference type="Proteomes" id="UP000799441">
    <property type="component" value="Unassembled WGS sequence"/>
</dbReference>
<evidence type="ECO:0000313" key="2">
    <source>
        <dbReference type="EMBL" id="KAF2718161.1"/>
    </source>
</evidence>
<evidence type="ECO:0000313" key="3">
    <source>
        <dbReference type="Proteomes" id="UP000799441"/>
    </source>
</evidence>
<reference evidence="2" key="1">
    <citation type="journal article" date="2020" name="Stud. Mycol.">
        <title>101 Dothideomycetes genomes: a test case for predicting lifestyles and emergence of pathogens.</title>
        <authorList>
            <person name="Haridas S."/>
            <person name="Albert R."/>
            <person name="Binder M."/>
            <person name="Bloem J."/>
            <person name="Labutti K."/>
            <person name="Salamov A."/>
            <person name="Andreopoulos B."/>
            <person name="Baker S."/>
            <person name="Barry K."/>
            <person name="Bills G."/>
            <person name="Bluhm B."/>
            <person name="Cannon C."/>
            <person name="Castanera R."/>
            <person name="Culley D."/>
            <person name="Daum C."/>
            <person name="Ezra D."/>
            <person name="Gonzalez J."/>
            <person name="Henrissat B."/>
            <person name="Kuo A."/>
            <person name="Liang C."/>
            <person name="Lipzen A."/>
            <person name="Lutzoni F."/>
            <person name="Magnuson J."/>
            <person name="Mondo S."/>
            <person name="Nolan M."/>
            <person name="Ohm R."/>
            <person name="Pangilinan J."/>
            <person name="Park H.-J."/>
            <person name="Ramirez L."/>
            <person name="Alfaro M."/>
            <person name="Sun H."/>
            <person name="Tritt A."/>
            <person name="Yoshinaga Y."/>
            <person name="Zwiers L.-H."/>
            <person name="Turgeon B."/>
            <person name="Goodwin S."/>
            <person name="Spatafora J."/>
            <person name="Crous P."/>
            <person name="Grigoriev I."/>
        </authorList>
    </citation>
    <scope>NUCLEOTIDE SEQUENCE</scope>
    <source>
        <strain evidence="2">CBS 116435</strain>
    </source>
</reference>
<keyword evidence="3" id="KW-1185">Reference proteome</keyword>